<dbReference type="AlphaFoldDB" id="A0A931EWT1"/>
<dbReference type="PANTHER" id="PTHR20883:SF49">
    <property type="entry name" value="PHYTANOYL-COA DIOXYGENASE"/>
    <property type="match status" value="1"/>
</dbReference>
<keyword evidence="1" id="KW-0560">Oxidoreductase</keyword>
<dbReference type="Gene3D" id="2.60.120.620">
    <property type="entry name" value="q2cbj1_9rhob like domain"/>
    <property type="match status" value="2"/>
</dbReference>
<gene>
    <name evidence="1" type="ORF">ITP53_03265</name>
</gene>
<protein>
    <submittedName>
        <fullName evidence="1">Phytanoyl-CoA dioxygenase family protein</fullName>
    </submittedName>
</protein>
<dbReference type="EMBL" id="JADOGI010000005">
    <property type="protein sequence ID" value="MBF8184777.1"/>
    <property type="molecule type" value="Genomic_DNA"/>
</dbReference>
<comment type="caution">
    <text evidence="1">The sequence shown here is derived from an EMBL/GenBank/DDBJ whole genome shotgun (WGS) entry which is preliminary data.</text>
</comment>
<keyword evidence="1" id="KW-0223">Dioxygenase</keyword>
<name>A0A931EWT1_9ACTN</name>
<dbReference type="SUPFAM" id="SSF51197">
    <property type="entry name" value="Clavaminate synthase-like"/>
    <property type="match status" value="1"/>
</dbReference>
<proteinExistence type="predicted"/>
<dbReference type="GO" id="GO:0016706">
    <property type="term" value="F:2-oxoglutarate-dependent dioxygenase activity"/>
    <property type="evidence" value="ECO:0007669"/>
    <property type="project" value="UniProtKB-ARBA"/>
</dbReference>
<evidence type="ECO:0000313" key="1">
    <source>
        <dbReference type="EMBL" id="MBF8184777.1"/>
    </source>
</evidence>
<keyword evidence="2" id="KW-1185">Reference proteome</keyword>
<dbReference type="PANTHER" id="PTHR20883">
    <property type="entry name" value="PHYTANOYL-COA DIOXYGENASE DOMAIN CONTAINING 1"/>
    <property type="match status" value="1"/>
</dbReference>
<dbReference type="InterPro" id="IPR008775">
    <property type="entry name" value="Phytyl_CoA_dOase-like"/>
</dbReference>
<dbReference type="Proteomes" id="UP000605361">
    <property type="component" value="Unassembled WGS sequence"/>
</dbReference>
<organism evidence="1 2">
    <name type="scientific">Nonomuraea cypriaca</name>
    <dbReference type="NCBI Taxonomy" id="1187855"/>
    <lineage>
        <taxon>Bacteria</taxon>
        <taxon>Bacillati</taxon>
        <taxon>Actinomycetota</taxon>
        <taxon>Actinomycetes</taxon>
        <taxon>Streptosporangiales</taxon>
        <taxon>Streptosporangiaceae</taxon>
        <taxon>Nonomuraea</taxon>
    </lineage>
</organism>
<dbReference type="GO" id="GO:0005506">
    <property type="term" value="F:iron ion binding"/>
    <property type="evidence" value="ECO:0007669"/>
    <property type="project" value="UniProtKB-ARBA"/>
</dbReference>
<sequence>MPADTLDLLNLVPEPPLRDLTETEIKAFELDGAVLVRGVIPSSWVSHVADAIDHMTSHLTPYGEFLSSSAHRMYTDLFMWQYDDAFRDFVFRSPAARIAAQALRSDRINFLVDQMFKKDIGCKVPTQWHTDDIAWPVRGSKLMNIWFACDEATTENSSLQFVRGSHQLTTRRTQPRHDTRTDERLAKALAELGWKPTVVEPLELDEPVTTPALMRAAFQWVHQRFEQEMIDAPLPAELHGLISIEPNRDALPIISWDVEPGDAIIFHPGILHYSTGNEKGASARRALTTRWLGSDTTYFPSPGNTPLLWDHGLRPGDGFGGPLFPQILPGVIESEVSARFLGPRPGNPEVGYRDLRFRVDLDRHGI</sequence>
<dbReference type="Pfam" id="PF05721">
    <property type="entry name" value="PhyH"/>
    <property type="match status" value="1"/>
</dbReference>
<evidence type="ECO:0000313" key="2">
    <source>
        <dbReference type="Proteomes" id="UP000605361"/>
    </source>
</evidence>
<accession>A0A931EWT1</accession>
<dbReference type="RefSeq" id="WP_195893761.1">
    <property type="nucleotide sequence ID" value="NZ_JADOGI010000005.1"/>
</dbReference>
<reference evidence="1" key="1">
    <citation type="submission" date="2020-11" db="EMBL/GenBank/DDBJ databases">
        <title>Whole-genome analyses of Nonomuraea sp. K274.</title>
        <authorList>
            <person name="Veyisoglu A."/>
        </authorList>
    </citation>
    <scope>NUCLEOTIDE SEQUENCE</scope>
    <source>
        <strain evidence="1">K274</strain>
    </source>
</reference>